<accession>I4C180</accession>
<dbReference type="Proteomes" id="UP000006055">
    <property type="component" value="Chromosome"/>
</dbReference>
<gene>
    <name evidence="1" type="ordered locus">Desti_0591</name>
</gene>
<reference evidence="2" key="1">
    <citation type="submission" date="2012-06" db="EMBL/GenBank/DDBJ databases">
        <title>Complete sequence of chromosome of Desulfomonile tiedjei DSM 6799.</title>
        <authorList>
            <person name="Lucas S."/>
            <person name="Copeland A."/>
            <person name="Lapidus A."/>
            <person name="Glavina del Rio T."/>
            <person name="Dalin E."/>
            <person name="Tice H."/>
            <person name="Bruce D."/>
            <person name="Goodwin L."/>
            <person name="Pitluck S."/>
            <person name="Peters L."/>
            <person name="Ovchinnikova G."/>
            <person name="Zeytun A."/>
            <person name="Lu M."/>
            <person name="Kyrpides N."/>
            <person name="Mavromatis K."/>
            <person name="Ivanova N."/>
            <person name="Brettin T."/>
            <person name="Detter J.C."/>
            <person name="Han C."/>
            <person name="Larimer F."/>
            <person name="Land M."/>
            <person name="Hauser L."/>
            <person name="Markowitz V."/>
            <person name="Cheng J.-F."/>
            <person name="Hugenholtz P."/>
            <person name="Woyke T."/>
            <person name="Wu D."/>
            <person name="Spring S."/>
            <person name="Schroeder M."/>
            <person name="Brambilla E."/>
            <person name="Klenk H.-P."/>
            <person name="Eisen J.A."/>
        </authorList>
    </citation>
    <scope>NUCLEOTIDE SEQUENCE [LARGE SCALE GENOMIC DNA]</scope>
    <source>
        <strain evidence="2">ATCC 49306 / DSM 6799 / DCB-1</strain>
    </source>
</reference>
<dbReference type="RefSeq" id="WP_014808477.1">
    <property type="nucleotide sequence ID" value="NC_018025.1"/>
</dbReference>
<evidence type="ECO:0000313" key="1">
    <source>
        <dbReference type="EMBL" id="AFM23321.1"/>
    </source>
</evidence>
<dbReference type="KEGG" id="dti:Desti_0591"/>
<dbReference type="EMBL" id="CP003360">
    <property type="protein sequence ID" value="AFM23321.1"/>
    <property type="molecule type" value="Genomic_DNA"/>
</dbReference>
<name>I4C180_DESTA</name>
<sequence>MTKIISIGLILILQATIAWCEPRVVIVKDDITMEREPMRHGGSLYLLAAKGTIKNVGSSDAKDIIITAECTECVESCRLDCWEWSKSGPVGKIKYLSSGDKETFEFVIATMARSSTIPPVSPAVSLKIKDVKPAK</sequence>
<protein>
    <submittedName>
        <fullName evidence="1">Uncharacterized protein</fullName>
    </submittedName>
</protein>
<evidence type="ECO:0000313" key="2">
    <source>
        <dbReference type="Proteomes" id="UP000006055"/>
    </source>
</evidence>
<organism evidence="1 2">
    <name type="scientific">Desulfomonile tiedjei (strain ATCC 49306 / DSM 6799 / DCB-1)</name>
    <dbReference type="NCBI Taxonomy" id="706587"/>
    <lineage>
        <taxon>Bacteria</taxon>
        <taxon>Pseudomonadati</taxon>
        <taxon>Thermodesulfobacteriota</taxon>
        <taxon>Desulfomonilia</taxon>
        <taxon>Desulfomonilales</taxon>
        <taxon>Desulfomonilaceae</taxon>
        <taxon>Desulfomonile</taxon>
    </lineage>
</organism>
<dbReference type="AlphaFoldDB" id="I4C180"/>
<dbReference type="HOGENOM" id="CLU_1882423_0_0_7"/>
<proteinExistence type="predicted"/>
<keyword evidence="2" id="KW-1185">Reference proteome</keyword>
<dbReference type="STRING" id="706587.Desti_0591"/>